<name>A0A445DTC8_ARAHY</name>
<dbReference type="InterPro" id="IPR023214">
    <property type="entry name" value="HAD_sf"/>
</dbReference>
<dbReference type="GO" id="GO:0003824">
    <property type="term" value="F:catalytic activity"/>
    <property type="evidence" value="ECO:0007669"/>
    <property type="project" value="UniProtKB-ARBA"/>
</dbReference>
<proteinExistence type="predicted"/>
<evidence type="ECO:0008006" key="7">
    <source>
        <dbReference type="Google" id="ProtNLM"/>
    </source>
</evidence>
<gene>
    <name evidence="5" type="ORF">Ahy_A03g012410</name>
</gene>
<comment type="caution">
    <text evidence="5">The sequence shown here is derived from an EMBL/GenBank/DDBJ whole genome shotgun (WGS) entry which is preliminary data.</text>
</comment>
<dbReference type="InterPro" id="IPR036412">
    <property type="entry name" value="HAD-like_sf"/>
</dbReference>
<evidence type="ECO:0000256" key="3">
    <source>
        <dbReference type="ARBA" id="ARBA00022842"/>
    </source>
</evidence>
<dbReference type="InterPro" id="IPR023198">
    <property type="entry name" value="PGP-like_dom2"/>
</dbReference>
<feature type="region of interest" description="Disordered" evidence="4">
    <location>
        <begin position="1"/>
        <end position="26"/>
    </location>
</feature>
<reference evidence="5 6" key="1">
    <citation type="submission" date="2019-01" db="EMBL/GenBank/DDBJ databases">
        <title>Sequencing of cultivated peanut Arachis hypogaea provides insights into genome evolution and oil improvement.</title>
        <authorList>
            <person name="Chen X."/>
        </authorList>
    </citation>
    <scope>NUCLEOTIDE SEQUENCE [LARGE SCALE GENOMIC DNA]</scope>
    <source>
        <strain evidence="6">cv. Fuhuasheng</strain>
        <tissue evidence="5">Leaves</tissue>
    </source>
</reference>
<dbReference type="SUPFAM" id="SSF56784">
    <property type="entry name" value="HAD-like"/>
    <property type="match status" value="1"/>
</dbReference>
<evidence type="ECO:0000256" key="4">
    <source>
        <dbReference type="SAM" id="MobiDB-lite"/>
    </source>
</evidence>
<accession>A0A445DTC8</accession>
<dbReference type="STRING" id="3818.A0A445DTC8"/>
<keyword evidence="6" id="KW-1185">Reference proteome</keyword>
<protein>
    <recommendedName>
        <fullName evidence="7">Haloacid dehalogenase-like hydrolase domain-containing protein</fullName>
    </recommendedName>
</protein>
<organism evidence="5 6">
    <name type="scientific">Arachis hypogaea</name>
    <name type="common">Peanut</name>
    <dbReference type="NCBI Taxonomy" id="3818"/>
    <lineage>
        <taxon>Eukaryota</taxon>
        <taxon>Viridiplantae</taxon>
        <taxon>Streptophyta</taxon>
        <taxon>Embryophyta</taxon>
        <taxon>Tracheophyta</taxon>
        <taxon>Spermatophyta</taxon>
        <taxon>Magnoliopsida</taxon>
        <taxon>eudicotyledons</taxon>
        <taxon>Gunneridae</taxon>
        <taxon>Pentapetalae</taxon>
        <taxon>rosids</taxon>
        <taxon>fabids</taxon>
        <taxon>Fabales</taxon>
        <taxon>Fabaceae</taxon>
        <taxon>Papilionoideae</taxon>
        <taxon>50 kb inversion clade</taxon>
        <taxon>dalbergioids sensu lato</taxon>
        <taxon>Dalbergieae</taxon>
        <taxon>Pterocarpus clade</taxon>
        <taxon>Arachis</taxon>
    </lineage>
</organism>
<dbReference type="EMBL" id="SDMP01000003">
    <property type="protein sequence ID" value="RYR66435.1"/>
    <property type="molecule type" value="Genomic_DNA"/>
</dbReference>
<dbReference type="InterPro" id="IPR051600">
    <property type="entry name" value="Beta-PGM-like"/>
</dbReference>
<evidence type="ECO:0000256" key="2">
    <source>
        <dbReference type="ARBA" id="ARBA00022723"/>
    </source>
</evidence>
<dbReference type="PANTHER" id="PTHR46193:SF9">
    <property type="entry name" value="HALOACID DEHALOGENASE-LIKE HYDROLASE DOMAIN-CONTAINING PROTEIN SGPP"/>
    <property type="match status" value="1"/>
</dbReference>
<dbReference type="Pfam" id="PF13419">
    <property type="entry name" value="HAD_2"/>
    <property type="match status" value="1"/>
</dbReference>
<sequence>MHNSTTNKDMAKAHPEVNATPEPPPRIFCSQRRCEHRPFPTVTVPSQGNHPQNGFGYQFIGTVHEMDQDPPQRLQPRNGQIRFSVHELDQHHGGTRELEVAGQTRKDDKEDMFRKLTKEQVKPLNGLDKVREWIESHGLKRAAVTNAPRPNAELMISLLGLSDFFHAVIIGRECEHSKPMHACTGPMHWKLAAFIKNPNHFVAAAIVVRISWASQ</sequence>
<evidence type="ECO:0000313" key="6">
    <source>
        <dbReference type="Proteomes" id="UP000289738"/>
    </source>
</evidence>
<dbReference type="InterPro" id="IPR041492">
    <property type="entry name" value="HAD_2"/>
</dbReference>
<dbReference type="PANTHER" id="PTHR46193">
    <property type="entry name" value="6-PHOSPHOGLUCONATE PHOSPHATASE"/>
    <property type="match status" value="1"/>
</dbReference>
<dbReference type="Gene3D" id="3.40.50.1000">
    <property type="entry name" value="HAD superfamily/HAD-like"/>
    <property type="match status" value="1"/>
</dbReference>
<comment type="cofactor">
    <cofactor evidence="1">
        <name>Mg(2+)</name>
        <dbReference type="ChEBI" id="CHEBI:18420"/>
    </cofactor>
</comment>
<evidence type="ECO:0000256" key="1">
    <source>
        <dbReference type="ARBA" id="ARBA00001946"/>
    </source>
</evidence>
<dbReference type="GO" id="GO:0046872">
    <property type="term" value="F:metal ion binding"/>
    <property type="evidence" value="ECO:0007669"/>
    <property type="project" value="UniProtKB-KW"/>
</dbReference>
<dbReference type="Proteomes" id="UP000289738">
    <property type="component" value="Chromosome A03"/>
</dbReference>
<evidence type="ECO:0000313" key="5">
    <source>
        <dbReference type="EMBL" id="RYR66435.1"/>
    </source>
</evidence>
<keyword evidence="3" id="KW-0460">Magnesium</keyword>
<dbReference type="Gene3D" id="1.10.150.240">
    <property type="entry name" value="Putative phosphatase, domain 2"/>
    <property type="match status" value="1"/>
</dbReference>
<keyword evidence="2" id="KW-0479">Metal-binding</keyword>
<dbReference type="AlphaFoldDB" id="A0A445DTC8"/>